<dbReference type="Proteomes" id="UP000076234">
    <property type="component" value="Chromosome"/>
</dbReference>
<dbReference type="RefSeq" id="WP_062902707.1">
    <property type="nucleotide sequence ID" value="NZ_CP013342.1"/>
</dbReference>
<feature type="signal peptide" evidence="1">
    <location>
        <begin position="1"/>
        <end position="23"/>
    </location>
</feature>
<dbReference type="STRING" id="1219058.AOA14_17345"/>
<evidence type="ECO:0000313" key="4">
    <source>
        <dbReference type="Proteomes" id="UP000076234"/>
    </source>
</evidence>
<gene>
    <name evidence="3" type="ORF">AOA14_17345</name>
</gene>
<dbReference type="InterPro" id="IPR007372">
    <property type="entry name" value="Lipid/polyisoprenoid-bd_YceI"/>
</dbReference>
<name>A0A142W320_9SPHN</name>
<feature type="domain" description="Lipid/polyisoprenoid-binding YceI-like" evidence="2">
    <location>
        <begin position="41"/>
        <end position="211"/>
    </location>
</feature>
<dbReference type="EMBL" id="CP013342">
    <property type="protein sequence ID" value="AMU96369.1"/>
    <property type="molecule type" value="Genomic_DNA"/>
</dbReference>
<organism evidence="3 4">
    <name type="scientific">Sphingopyxis terrae subsp. terrae NBRC 15098</name>
    <dbReference type="NCBI Taxonomy" id="1219058"/>
    <lineage>
        <taxon>Bacteria</taxon>
        <taxon>Pseudomonadati</taxon>
        <taxon>Pseudomonadota</taxon>
        <taxon>Alphaproteobacteria</taxon>
        <taxon>Sphingomonadales</taxon>
        <taxon>Sphingomonadaceae</taxon>
        <taxon>Sphingopyxis</taxon>
    </lineage>
</organism>
<evidence type="ECO:0000256" key="1">
    <source>
        <dbReference type="SAM" id="SignalP"/>
    </source>
</evidence>
<dbReference type="SUPFAM" id="SSF101874">
    <property type="entry name" value="YceI-like"/>
    <property type="match status" value="1"/>
</dbReference>
<feature type="chain" id="PRO_5007502689" description="Lipid/polyisoprenoid-binding YceI-like domain-containing protein" evidence="1">
    <location>
        <begin position="24"/>
        <end position="213"/>
    </location>
</feature>
<reference evidence="3 4" key="2">
    <citation type="journal article" date="2016" name="Genome Announc.">
        <title>Complete Genome Sequence of Sphingopyxis terrae Strain 203-1 (NBRC 111660), a Polyethylene Glycol Degrader.</title>
        <authorList>
            <person name="Ohtsubo Y."/>
            <person name="Nonoyama S."/>
            <person name="Nagata Y."/>
            <person name="Numata M."/>
            <person name="Tsuchikane K."/>
            <person name="Hosoyama A."/>
            <person name="Yamazoe A."/>
            <person name="Tsuda M."/>
            <person name="Fujita N."/>
            <person name="Kawai F."/>
        </authorList>
    </citation>
    <scope>NUCLEOTIDE SEQUENCE [LARGE SCALE GENOMIC DNA]</scope>
    <source>
        <strain evidence="3 4">203-1</strain>
    </source>
</reference>
<evidence type="ECO:0000259" key="2">
    <source>
        <dbReference type="SMART" id="SM00867"/>
    </source>
</evidence>
<reference evidence="4" key="1">
    <citation type="submission" date="2015-11" db="EMBL/GenBank/DDBJ databases">
        <title>Complete genome sequence of a polyethylene glycol-degrading strain Sphingopyxis terrae strain 203-1 (NBRC 15098).</title>
        <authorList>
            <person name="Yoshiyuki O."/>
            <person name="Shouta N."/>
            <person name="Nagata Y."/>
            <person name="Numata M."/>
            <person name="Tsuchikane K."/>
            <person name="Hosoyama A."/>
            <person name="Yamazoe A."/>
            <person name="Tsuda M."/>
            <person name="Fujita N."/>
            <person name="Kawai F."/>
        </authorList>
    </citation>
    <scope>NUCLEOTIDE SEQUENCE [LARGE SCALE GENOMIC DNA]</scope>
    <source>
        <strain evidence="4">203-1</strain>
    </source>
</reference>
<accession>A0A142W320</accession>
<dbReference type="PANTHER" id="PTHR34406:SF1">
    <property type="entry name" value="PROTEIN YCEI"/>
    <property type="match status" value="1"/>
</dbReference>
<dbReference type="KEGG" id="ster:AOA14_17345"/>
<dbReference type="Gene3D" id="2.40.128.110">
    <property type="entry name" value="Lipid/polyisoprenoid-binding, YceI-like"/>
    <property type="match status" value="1"/>
</dbReference>
<evidence type="ECO:0000313" key="3">
    <source>
        <dbReference type="EMBL" id="AMU96369.1"/>
    </source>
</evidence>
<dbReference type="PANTHER" id="PTHR34406">
    <property type="entry name" value="PROTEIN YCEI"/>
    <property type="match status" value="1"/>
</dbReference>
<sequence>MRRIASLTTLFALAVVAVPVVVAQAPGAPGAPDKTGVTAGTYAADPAHTMVVWRVDHLGFSNYTGIFGDVTGTLVLDPANPAAAKVDVVIPVSKVTTASAGLTAHLLRAGKDGGKPDFFGPAPADARFVSTAVVLDDDGTEAKVTGNLTLNGVTRPVTLDVEFHGAGMGMSKKDTVGFEAETTIKRSDFGVLYGIPFVSDEVKLDIHAAFEKQ</sequence>
<protein>
    <recommendedName>
        <fullName evidence="2">Lipid/polyisoprenoid-binding YceI-like domain-containing protein</fullName>
    </recommendedName>
</protein>
<keyword evidence="1" id="KW-0732">Signal</keyword>
<dbReference type="InterPro" id="IPR036761">
    <property type="entry name" value="TTHA0802/YceI-like_sf"/>
</dbReference>
<proteinExistence type="predicted"/>
<dbReference type="SMART" id="SM00867">
    <property type="entry name" value="YceI"/>
    <property type="match status" value="1"/>
</dbReference>
<dbReference type="AlphaFoldDB" id="A0A142W320"/>
<dbReference type="Pfam" id="PF04264">
    <property type="entry name" value="YceI"/>
    <property type="match status" value="1"/>
</dbReference>